<gene>
    <name evidence="2" type="ORF">KCH_37790</name>
</gene>
<comment type="caution">
    <text evidence="2">The sequence shown here is derived from an EMBL/GenBank/DDBJ whole genome shotgun (WGS) entry which is preliminary data.</text>
</comment>
<dbReference type="InterPro" id="IPR005247">
    <property type="entry name" value="YbhB_YbcL/LppC-like"/>
</dbReference>
<proteinExistence type="inferred from homology"/>
<dbReference type="Pfam" id="PF01161">
    <property type="entry name" value="PBP"/>
    <property type="match status" value="1"/>
</dbReference>
<dbReference type="InterPro" id="IPR036610">
    <property type="entry name" value="PEBP-like_sf"/>
</dbReference>
<keyword evidence="3" id="KW-1185">Reference proteome</keyword>
<dbReference type="PANTHER" id="PTHR30289">
    <property type="entry name" value="UNCHARACTERIZED PROTEIN YBCL-RELATED"/>
    <property type="match status" value="1"/>
</dbReference>
<dbReference type="InterPro" id="IPR008914">
    <property type="entry name" value="PEBP"/>
</dbReference>
<evidence type="ECO:0000313" key="2">
    <source>
        <dbReference type="EMBL" id="KDN83988.1"/>
    </source>
</evidence>
<dbReference type="CDD" id="cd00865">
    <property type="entry name" value="PEBP_bact_arch"/>
    <property type="match status" value="1"/>
</dbReference>
<accession>A0A066YR08</accession>
<protein>
    <recommendedName>
        <fullName evidence="4">YbhB/YbcL family Raf kinase inhibitor-like protein</fullName>
    </recommendedName>
</protein>
<evidence type="ECO:0008006" key="4">
    <source>
        <dbReference type="Google" id="ProtNLM"/>
    </source>
</evidence>
<reference evidence="2 3" key="1">
    <citation type="submission" date="2014-05" db="EMBL/GenBank/DDBJ databases">
        <title>Draft Genome Sequence of Kitasatospora cheerisanensis KCTC 2395.</title>
        <authorList>
            <person name="Nam D.H."/>
        </authorList>
    </citation>
    <scope>NUCLEOTIDE SEQUENCE [LARGE SCALE GENOMIC DNA]</scope>
    <source>
        <strain evidence="2 3">KCTC 2395</strain>
    </source>
</reference>
<sequence length="173" mass="18425">MTGRIPLPYDFLPPVARFQLRSDDLVDGATMPDAHVHAAGNESPQLSWSGFPAGTRSFAVTCYDPDAPTAAGWWHWLAVDLPATTTELPRGAGSDDGGLPGGAFHVRTDFPGHRYDGAAPPPGPAHRYVFVVHALDVEHLGVDRDTPAAQVGFHLTAHALGRALLTVEYQSAP</sequence>
<dbReference type="eggNOG" id="COG1881">
    <property type="taxonomic scope" value="Bacteria"/>
</dbReference>
<organism evidence="2 3">
    <name type="scientific">Kitasatospora cheerisanensis KCTC 2395</name>
    <dbReference type="NCBI Taxonomy" id="1348663"/>
    <lineage>
        <taxon>Bacteria</taxon>
        <taxon>Bacillati</taxon>
        <taxon>Actinomycetota</taxon>
        <taxon>Actinomycetes</taxon>
        <taxon>Kitasatosporales</taxon>
        <taxon>Streptomycetaceae</taxon>
        <taxon>Kitasatospora</taxon>
    </lineage>
</organism>
<dbReference type="RefSeq" id="WP_035864169.1">
    <property type="nucleotide sequence ID" value="NZ_KK853997.1"/>
</dbReference>
<comment type="similarity">
    <text evidence="1">Belongs to the UPF0098 family.</text>
</comment>
<dbReference type="Gene3D" id="3.90.280.10">
    <property type="entry name" value="PEBP-like"/>
    <property type="match status" value="1"/>
</dbReference>
<evidence type="ECO:0000313" key="3">
    <source>
        <dbReference type="Proteomes" id="UP000027178"/>
    </source>
</evidence>
<dbReference type="Proteomes" id="UP000027178">
    <property type="component" value="Unassembled WGS sequence"/>
</dbReference>
<dbReference type="HOGENOM" id="CLU_083918_2_1_11"/>
<dbReference type="SUPFAM" id="SSF49777">
    <property type="entry name" value="PEBP-like"/>
    <property type="match status" value="1"/>
</dbReference>
<dbReference type="OrthoDB" id="9797506at2"/>
<dbReference type="PATRIC" id="fig|1348663.4.peg.3638"/>
<name>A0A066YR08_9ACTN</name>
<dbReference type="PANTHER" id="PTHR30289:SF1">
    <property type="entry name" value="PEBP (PHOSPHATIDYLETHANOLAMINE-BINDING PROTEIN) FAMILY PROTEIN"/>
    <property type="match status" value="1"/>
</dbReference>
<evidence type="ECO:0000256" key="1">
    <source>
        <dbReference type="ARBA" id="ARBA00007120"/>
    </source>
</evidence>
<dbReference type="NCBIfam" id="TIGR00481">
    <property type="entry name" value="YbhB/YbcL family Raf kinase inhibitor-like protein"/>
    <property type="match status" value="1"/>
</dbReference>
<dbReference type="AlphaFoldDB" id="A0A066YR08"/>
<dbReference type="EMBL" id="JNBY01000093">
    <property type="protein sequence ID" value="KDN83988.1"/>
    <property type="molecule type" value="Genomic_DNA"/>
</dbReference>